<name>A0A9P0XK21_PIEBR</name>
<dbReference type="EMBL" id="CALOZG010000085">
    <property type="protein sequence ID" value="CAH4037876.1"/>
    <property type="molecule type" value="Genomic_DNA"/>
</dbReference>
<comment type="caution">
    <text evidence="2">The sequence shown here is derived from an EMBL/GenBank/DDBJ whole genome shotgun (WGS) entry which is preliminary data.</text>
</comment>
<keyword evidence="3" id="KW-1185">Reference proteome</keyword>
<reference evidence="2" key="1">
    <citation type="submission" date="2022-05" db="EMBL/GenBank/DDBJ databases">
        <authorList>
            <person name="Okamura Y."/>
        </authorList>
    </citation>
    <scope>NUCLEOTIDE SEQUENCE</scope>
</reference>
<evidence type="ECO:0000256" key="1">
    <source>
        <dbReference type="SAM" id="MobiDB-lite"/>
    </source>
</evidence>
<organism evidence="2 3">
    <name type="scientific">Pieris brassicae</name>
    <name type="common">White butterfly</name>
    <name type="synonym">Large white butterfly</name>
    <dbReference type="NCBI Taxonomy" id="7116"/>
    <lineage>
        <taxon>Eukaryota</taxon>
        <taxon>Metazoa</taxon>
        <taxon>Ecdysozoa</taxon>
        <taxon>Arthropoda</taxon>
        <taxon>Hexapoda</taxon>
        <taxon>Insecta</taxon>
        <taxon>Pterygota</taxon>
        <taxon>Neoptera</taxon>
        <taxon>Endopterygota</taxon>
        <taxon>Lepidoptera</taxon>
        <taxon>Glossata</taxon>
        <taxon>Ditrysia</taxon>
        <taxon>Papilionoidea</taxon>
        <taxon>Pieridae</taxon>
        <taxon>Pierinae</taxon>
        <taxon>Pieris</taxon>
    </lineage>
</organism>
<sequence>MDATDCGIVGSVLTKTKISVTSTATARSWARGATAQHLEVEGAHRTPADHNTRQQHHRLLLGMTTNGTERRERSYKVTVLPKLQYCRVVSRECCGAGGAAYTSDAVERHLCSLRVPWDRERLTRVGHAAPPPPPAEAPPPPPPPGPFIYNTHTRLTARRPAAPPDDGTERPTPTDVLMVTGQTLTPDARRGATDRSTVQIITVQILD</sequence>
<gene>
    <name evidence="2" type="ORF">PIBRA_LOCUS13496</name>
</gene>
<proteinExistence type="predicted"/>
<feature type="compositionally biased region" description="Pro residues" evidence="1">
    <location>
        <begin position="129"/>
        <end position="146"/>
    </location>
</feature>
<evidence type="ECO:0000313" key="2">
    <source>
        <dbReference type="EMBL" id="CAH4037876.1"/>
    </source>
</evidence>
<protein>
    <submittedName>
        <fullName evidence="2">Uncharacterized protein</fullName>
    </submittedName>
</protein>
<feature type="region of interest" description="Disordered" evidence="1">
    <location>
        <begin position="124"/>
        <end position="151"/>
    </location>
</feature>
<dbReference type="Proteomes" id="UP001152562">
    <property type="component" value="Unassembled WGS sequence"/>
</dbReference>
<dbReference type="AlphaFoldDB" id="A0A9P0XK21"/>
<evidence type="ECO:0000313" key="3">
    <source>
        <dbReference type="Proteomes" id="UP001152562"/>
    </source>
</evidence>
<accession>A0A9P0XK21</accession>